<feature type="signal peptide" evidence="1">
    <location>
        <begin position="1"/>
        <end position="25"/>
    </location>
</feature>
<keyword evidence="1" id="KW-0732">Signal</keyword>
<comment type="caution">
    <text evidence="2">The sequence shown here is derived from an EMBL/GenBank/DDBJ whole genome shotgun (WGS) entry which is preliminary data.</text>
</comment>
<organism evidence="2 3">
    <name type="scientific">Candidatus Lambdaproteobacteria bacterium RIFOXYD2_FULL_50_16</name>
    <dbReference type="NCBI Taxonomy" id="1817772"/>
    <lineage>
        <taxon>Bacteria</taxon>
        <taxon>Pseudomonadati</taxon>
        <taxon>Pseudomonadota</taxon>
        <taxon>Candidatus Lambdaproteobacteria</taxon>
    </lineage>
</organism>
<reference evidence="2 3" key="1">
    <citation type="journal article" date="2016" name="Nat. Commun.">
        <title>Thousands of microbial genomes shed light on interconnected biogeochemical processes in an aquifer system.</title>
        <authorList>
            <person name="Anantharaman K."/>
            <person name="Brown C.T."/>
            <person name="Hug L.A."/>
            <person name="Sharon I."/>
            <person name="Castelle C.J."/>
            <person name="Probst A.J."/>
            <person name="Thomas B.C."/>
            <person name="Singh A."/>
            <person name="Wilkins M.J."/>
            <person name="Karaoz U."/>
            <person name="Brodie E.L."/>
            <person name="Williams K.H."/>
            <person name="Hubbard S.S."/>
            <person name="Banfield J.F."/>
        </authorList>
    </citation>
    <scope>NUCLEOTIDE SEQUENCE [LARGE SCALE GENOMIC DNA]</scope>
</reference>
<accession>A0A1F6GBN8</accession>
<dbReference type="STRING" id="1817772.A2527_06810"/>
<protein>
    <recommendedName>
        <fullName evidence="4">Alginate export domain-containing protein</fullName>
    </recommendedName>
</protein>
<gene>
    <name evidence="2" type="ORF">A2527_06810</name>
</gene>
<proteinExistence type="predicted"/>
<name>A0A1F6GBN8_9PROT</name>
<evidence type="ECO:0000256" key="1">
    <source>
        <dbReference type="SAM" id="SignalP"/>
    </source>
</evidence>
<evidence type="ECO:0000313" key="3">
    <source>
        <dbReference type="Proteomes" id="UP000178449"/>
    </source>
</evidence>
<evidence type="ECO:0008006" key="4">
    <source>
        <dbReference type="Google" id="ProtNLM"/>
    </source>
</evidence>
<dbReference type="EMBL" id="MFNE01000020">
    <property type="protein sequence ID" value="OGG95537.1"/>
    <property type="molecule type" value="Genomic_DNA"/>
</dbReference>
<dbReference type="AlphaFoldDB" id="A0A1F6GBN8"/>
<sequence>MNFLKLHKALVLGLGLFFAPLDLVAEDLDLEQAPVQEAEAPAWSENQPVSEPHWEEFYLKASYRYYYRLKIRYSDDRWSIPFNNSLQTREESVETRHIYGADSKIQVAKTLSSYLRFDYYFRQRWDQLGGKYQDSPEVNLYEAYLDYTPGTWSARIGGQQMRLGKIDFDSPLDVLNLKDQDKQYHLDPEDQALIMPAGIIKKSLGELDWKLYWGPFQRVSEEATSLRANFGLMASQAQGALHWDAGLFRWPDPDNRIDLTFVSTAINPLPKPTLTLTDAPMTLVFYDFEWAQGAGLFKGDFAYFGHKTVYSILLSEKNGTIGEDSKLESLSLPQAALALSFERQWGDFFWMPSYSYKSLIQVPQASLIYQFENGQGLAQQERNLERHQVMMALAFRPNDHLKFGALGFVSAPYNRQGWALESSDQILAQGFEWILRLSHTGTEVDQSTGRATELSRLEGSLKFWF</sequence>
<evidence type="ECO:0000313" key="2">
    <source>
        <dbReference type="EMBL" id="OGG95537.1"/>
    </source>
</evidence>
<dbReference type="Proteomes" id="UP000178449">
    <property type="component" value="Unassembled WGS sequence"/>
</dbReference>
<feature type="chain" id="PRO_5009524604" description="Alginate export domain-containing protein" evidence="1">
    <location>
        <begin position="26"/>
        <end position="465"/>
    </location>
</feature>